<keyword evidence="14" id="KW-0328">Glycosyltransferase</keyword>
<dbReference type="AlphaFoldDB" id="A0A7Z0VQL5"/>
<dbReference type="PANTHER" id="PTHR30307:SF0">
    <property type="entry name" value="S-ADENOSYLMETHIONINE:TRNA RIBOSYLTRANSFERASE-ISOMERASE"/>
    <property type="match status" value="1"/>
</dbReference>
<keyword evidence="15" id="KW-1185">Reference proteome</keyword>
<comment type="catalytic activity">
    <reaction evidence="8 13">
        <text>7-aminomethyl-7-carbaguanosine(34) in tRNA + S-adenosyl-L-methionine = epoxyqueuosine(34) in tRNA + adenine + L-methionine + 2 H(+)</text>
        <dbReference type="Rhea" id="RHEA:32155"/>
        <dbReference type="Rhea" id="RHEA-COMP:10342"/>
        <dbReference type="Rhea" id="RHEA-COMP:18582"/>
        <dbReference type="ChEBI" id="CHEBI:15378"/>
        <dbReference type="ChEBI" id="CHEBI:16708"/>
        <dbReference type="ChEBI" id="CHEBI:57844"/>
        <dbReference type="ChEBI" id="CHEBI:59789"/>
        <dbReference type="ChEBI" id="CHEBI:82833"/>
        <dbReference type="ChEBI" id="CHEBI:194443"/>
        <dbReference type="EC" id="2.4.99.17"/>
    </reaction>
</comment>
<evidence type="ECO:0000256" key="13">
    <source>
        <dbReference type="HAMAP-Rule" id="MF_00113"/>
    </source>
</evidence>
<evidence type="ECO:0000256" key="9">
    <source>
        <dbReference type="ARBA" id="ARBA00061210"/>
    </source>
</evidence>
<dbReference type="InterPro" id="IPR042118">
    <property type="entry name" value="QueA_dom1"/>
</dbReference>
<dbReference type="Gene3D" id="3.40.1780.10">
    <property type="entry name" value="QueA-like"/>
    <property type="match status" value="1"/>
</dbReference>
<proteinExistence type="inferred from homology"/>
<evidence type="ECO:0000256" key="8">
    <source>
        <dbReference type="ARBA" id="ARBA00052751"/>
    </source>
</evidence>
<accession>A0A7Z0VQL5</accession>
<evidence type="ECO:0000313" key="14">
    <source>
        <dbReference type="EMBL" id="ODJ89521.1"/>
    </source>
</evidence>
<evidence type="ECO:0000313" key="15">
    <source>
        <dbReference type="Proteomes" id="UP000094769"/>
    </source>
</evidence>
<keyword evidence="4 13" id="KW-0963">Cytoplasm</keyword>
<dbReference type="Proteomes" id="UP000094769">
    <property type="component" value="Unassembled WGS sequence"/>
</dbReference>
<dbReference type="GO" id="GO:0051075">
    <property type="term" value="F:S-adenosylmethionine:tRNA ribosyltransferase-isomerase activity"/>
    <property type="evidence" value="ECO:0007669"/>
    <property type="project" value="UniProtKB-EC"/>
</dbReference>
<reference evidence="14 15" key="1">
    <citation type="submission" date="2016-06" db="EMBL/GenBank/DDBJ databases">
        <title>Genome sequence of endosymbiont of Candidatus Endolucinida thiodiazotropha.</title>
        <authorList>
            <person name="Poehlein A."/>
            <person name="Koenig S."/>
            <person name="Heiden S.E."/>
            <person name="Thuermer A."/>
            <person name="Voget S."/>
            <person name="Daniel R."/>
            <person name="Markert S."/>
            <person name="Gros O."/>
            <person name="Schweder T."/>
        </authorList>
    </citation>
    <scope>NUCLEOTIDE SEQUENCE [LARGE SCALE GENOMIC DNA]</scope>
    <source>
        <strain evidence="14 15">COS</strain>
    </source>
</reference>
<gene>
    <name evidence="13 14" type="primary">queA</name>
    <name evidence="14" type="ORF">CODIS_00810</name>
</gene>
<dbReference type="SUPFAM" id="SSF111337">
    <property type="entry name" value="QueA-like"/>
    <property type="match status" value="1"/>
</dbReference>
<evidence type="ECO:0000256" key="10">
    <source>
        <dbReference type="ARBA" id="ARBA00066503"/>
    </source>
</evidence>
<dbReference type="GO" id="GO:0008616">
    <property type="term" value="P:tRNA queuosine(34) biosynthetic process"/>
    <property type="evidence" value="ECO:0007669"/>
    <property type="project" value="UniProtKB-UniRule"/>
</dbReference>
<sequence>MIHRIHVTCYYPRAMQLSDFDYHLPEGLIAQFPHAQRSGSRMLGLLQGETGPKDLMFTDLPSLLQPGDLLVLNDTRVMRARLYGHKLSGGKVEILIERILEPGLAMAHIRASKSPRTGSQIKLVDTDHTVEVTAREGGLYLLRTMTDDFYHVMDKHGHMPLPPYIDRSDRPVDVERYQTVFAQKPGAVAAPTAGLHFDHEMLDRLKDMGVDLATVTLHVGAGTFQPVRVSNLDEHVMHREYIEVDEAVCNKVVDTRERGGRVVAVGTTCVRSLEAASGNGTIEPYQDDTRLFIKPGYRFRSVDAMITNFHLPQSTLLMLVAAFAGYDRIMKAYQHAIEKRYRFFSYGDAMFLTPDGELKR</sequence>
<comment type="subcellular location">
    <subcellularLocation>
        <location evidence="1 13">Cytoplasm</location>
    </subcellularLocation>
</comment>
<evidence type="ECO:0000256" key="5">
    <source>
        <dbReference type="ARBA" id="ARBA00022679"/>
    </source>
</evidence>
<organism evidence="14 15">
    <name type="scientific">Candidatus Thiodiazotropha endolucinida</name>
    <dbReference type="NCBI Taxonomy" id="1655433"/>
    <lineage>
        <taxon>Bacteria</taxon>
        <taxon>Pseudomonadati</taxon>
        <taxon>Pseudomonadota</taxon>
        <taxon>Gammaproteobacteria</taxon>
        <taxon>Chromatiales</taxon>
        <taxon>Sedimenticolaceae</taxon>
        <taxon>Candidatus Thiodiazotropha</taxon>
    </lineage>
</organism>
<evidence type="ECO:0000256" key="1">
    <source>
        <dbReference type="ARBA" id="ARBA00004496"/>
    </source>
</evidence>
<evidence type="ECO:0000256" key="7">
    <source>
        <dbReference type="ARBA" id="ARBA00022785"/>
    </source>
</evidence>
<dbReference type="InterPro" id="IPR003699">
    <property type="entry name" value="QueA"/>
</dbReference>
<evidence type="ECO:0000256" key="6">
    <source>
        <dbReference type="ARBA" id="ARBA00022691"/>
    </source>
</evidence>
<dbReference type="Pfam" id="PF02547">
    <property type="entry name" value="Queuosine_synth"/>
    <property type="match status" value="1"/>
</dbReference>
<protein>
    <recommendedName>
        <fullName evidence="11 13">S-adenosylmethionine:tRNA ribosyltransferase-isomerase</fullName>
        <ecNumber evidence="10 13">2.4.99.17</ecNumber>
    </recommendedName>
    <alternativeName>
        <fullName evidence="12 13">Queuosine biosynthesis protein QueA</fullName>
    </alternativeName>
</protein>
<dbReference type="HAMAP" id="MF_00113">
    <property type="entry name" value="QueA"/>
    <property type="match status" value="1"/>
</dbReference>
<dbReference type="InterPro" id="IPR036100">
    <property type="entry name" value="QueA_sf"/>
</dbReference>
<dbReference type="Gene3D" id="2.40.10.240">
    <property type="entry name" value="QueA-like"/>
    <property type="match status" value="1"/>
</dbReference>
<comment type="similarity">
    <text evidence="9 13">Belongs to the QueA family.</text>
</comment>
<comment type="subunit">
    <text evidence="3 13">Monomer.</text>
</comment>
<dbReference type="EC" id="2.4.99.17" evidence="10 13"/>
<evidence type="ECO:0000256" key="4">
    <source>
        <dbReference type="ARBA" id="ARBA00022490"/>
    </source>
</evidence>
<dbReference type="EMBL" id="MARB01000001">
    <property type="protein sequence ID" value="ODJ89521.1"/>
    <property type="molecule type" value="Genomic_DNA"/>
</dbReference>
<dbReference type="PANTHER" id="PTHR30307">
    <property type="entry name" value="S-ADENOSYLMETHIONINE:TRNA RIBOSYLTRANSFERASE-ISOMERASE"/>
    <property type="match status" value="1"/>
</dbReference>
<evidence type="ECO:0000256" key="11">
    <source>
        <dbReference type="ARBA" id="ARBA00069325"/>
    </source>
</evidence>
<keyword evidence="5 13" id="KW-0808">Transferase</keyword>
<dbReference type="UniPathway" id="UPA00392"/>
<dbReference type="NCBIfam" id="NF001140">
    <property type="entry name" value="PRK00147.1"/>
    <property type="match status" value="1"/>
</dbReference>
<evidence type="ECO:0000256" key="12">
    <source>
        <dbReference type="ARBA" id="ARBA00076160"/>
    </source>
</evidence>
<keyword evidence="6 13" id="KW-0949">S-adenosyl-L-methionine</keyword>
<dbReference type="NCBIfam" id="TIGR00113">
    <property type="entry name" value="queA"/>
    <property type="match status" value="1"/>
</dbReference>
<keyword evidence="14" id="KW-0413">Isomerase</keyword>
<comment type="function">
    <text evidence="13">Transfers and isomerizes the ribose moiety from AdoMet to the 7-aminomethyl group of 7-deazaguanine (preQ1-tRNA) to give epoxyqueuosine (oQ-tRNA).</text>
</comment>
<evidence type="ECO:0000256" key="3">
    <source>
        <dbReference type="ARBA" id="ARBA00011245"/>
    </source>
</evidence>
<evidence type="ECO:0000256" key="2">
    <source>
        <dbReference type="ARBA" id="ARBA00004691"/>
    </source>
</evidence>
<dbReference type="FunFam" id="3.40.1780.10:FF:000001">
    <property type="entry name" value="S-adenosylmethionine:tRNA ribosyltransferase-isomerase"/>
    <property type="match status" value="1"/>
</dbReference>
<comment type="pathway">
    <text evidence="2 13">tRNA modification; tRNA-queuosine biosynthesis.</text>
</comment>
<name>A0A7Z0VQL5_9GAMM</name>
<comment type="caution">
    <text evidence="14">The sequence shown here is derived from an EMBL/GenBank/DDBJ whole genome shotgun (WGS) entry which is preliminary data.</text>
</comment>
<dbReference type="GO" id="GO:0005737">
    <property type="term" value="C:cytoplasm"/>
    <property type="evidence" value="ECO:0007669"/>
    <property type="project" value="UniProtKB-SubCell"/>
</dbReference>
<keyword evidence="7 13" id="KW-0671">Queuosine biosynthesis</keyword>
<dbReference type="InterPro" id="IPR042119">
    <property type="entry name" value="QueA_dom2"/>
</dbReference>